<feature type="signal peptide" evidence="8">
    <location>
        <begin position="1"/>
        <end position="23"/>
    </location>
</feature>
<dbReference type="PANTHER" id="PTHR10188:SF6">
    <property type="entry name" value="N(4)-(BETA-N-ACETYLGLUCOSAMINYL)-L-ASPARAGINASE"/>
    <property type="match status" value="1"/>
</dbReference>
<comment type="caution">
    <text evidence="9">The sequence shown here is derived from an EMBL/GenBank/DDBJ whole genome shotgun (WGS) entry which is preliminary data.</text>
</comment>
<dbReference type="EMBL" id="QICH01000001">
    <property type="protein sequence ID" value="PXF63596.1"/>
    <property type="molecule type" value="Genomic_DNA"/>
</dbReference>
<dbReference type="Pfam" id="PF01112">
    <property type="entry name" value="Asparaginase_2"/>
    <property type="match status" value="1"/>
</dbReference>
<gene>
    <name evidence="9" type="ORF">DL796_00115</name>
</gene>
<evidence type="ECO:0000256" key="4">
    <source>
        <dbReference type="ARBA" id="ARBA00069124"/>
    </source>
</evidence>
<dbReference type="AlphaFoldDB" id="A0A318D2V8"/>
<protein>
    <recommendedName>
        <fullName evidence="4">Isoaspartyl peptidase</fullName>
    </recommendedName>
</protein>
<proteinExistence type="predicted"/>
<evidence type="ECO:0000256" key="7">
    <source>
        <dbReference type="PIRSR" id="PIRSR600246-3"/>
    </source>
</evidence>
<evidence type="ECO:0000313" key="9">
    <source>
        <dbReference type="EMBL" id="PXF63596.1"/>
    </source>
</evidence>
<evidence type="ECO:0000256" key="2">
    <source>
        <dbReference type="ARBA" id="ARBA00022801"/>
    </source>
</evidence>
<dbReference type="OrthoDB" id="9780217at2"/>
<dbReference type="Proteomes" id="UP000247689">
    <property type="component" value="Unassembled WGS sequence"/>
</dbReference>
<accession>A0A318D2V8</accession>
<dbReference type="Gene3D" id="3.60.20.30">
    <property type="entry name" value="(Glycosyl)asparaginase"/>
    <property type="match status" value="1"/>
</dbReference>
<feature type="active site" description="Nucleophile" evidence="5">
    <location>
        <position position="205"/>
    </location>
</feature>
<evidence type="ECO:0000256" key="5">
    <source>
        <dbReference type="PIRSR" id="PIRSR600246-1"/>
    </source>
</evidence>
<evidence type="ECO:0000256" key="1">
    <source>
        <dbReference type="ARBA" id="ARBA00022670"/>
    </source>
</evidence>
<dbReference type="GO" id="GO:0008233">
    <property type="term" value="F:peptidase activity"/>
    <property type="evidence" value="ECO:0007669"/>
    <property type="project" value="UniProtKB-KW"/>
</dbReference>
<keyword evidence="1" id="KW-0645">Protease</keyword>
<dbReference type="RefSeq" id="WP_110198864.1">
    <property type="nucleotide sequence ID" value="NZ_QICH01000001.1"/>
</dbReference>
<dbReference type="GO" id="GO:0006508">
    <property type="term" value="P:proteolysis"/>
    <property type="evidence" value="ECO:0007669"/>
    <property type="project" value="UniProtKB-KW"/>
</dbReference>
<dbReference type="InterPro" id="IPR000246">
    <property type="entry name" value="Peptidase_T2"/>
</dbReference>
<reference evidence="9 10" key="1">
    <citation type="submission" date="2018-05" db="EMBL/GenBank/DDBJ databases">
        <title>Kangiella spongicola genome sequence.</title>
        <authorList>
            <person name="Maclea K.S."/>
            <person name="Goen A.E."/>
            <person name="Kelley C."/>
            <person name="Underriner A."/>
            <person name="Silverwood T."/>
            <person name="Trachtenberg A.M."/>
        </authorList>
    </citation>
    <scope>NUCLEOTIDE SEQUENCE [LARGE SCALE GENOMIC DNA]</scope>
    <source>
        <strain evidence="9 10">ATCC BAA-2076</strain>
    </source>
</reference>
<dbReference type="FunFam" id="3.60.20.30:FF:000001">
    <property type="entry name" value="Isoaspartyl peptidase/L-asparaginase"/>
    <property type="match status" value="1"/>
</dbReference>
<dbReference type="GO" id="GO:0016811">
    <property type="term" value="F:hydrolase activity, acting on carbon-nitrogen (but not peptide) bonds, in linear amides"/>
    <property type="evidence" value="ECO:0007669"/>
    <property type="project" value="UniProtKB-ARBA"/>
</dbReference>
<sequence length="339" mass="36396">MMTKFLKALALTTLLTVSFSSLAMTKTERPYGLVIHGGAGTILKKNMTPETEKAYREKLDEALEAGYSVLEKGGTSVEAVKAAIVIMEDSPLFNAGKGAVFTHEGLNELDASIMYSDDLSAGAVAGVSHIKNPILLADKVRTDSVHVMMAREGAEAFAKEQGFELVDTKYFFTQRRWDQLQKVLKHTPEKPELSEDEAKNSKFGTVGAVALDKNGNIAAATSTGGMTNKRYGRVGDTPIIGAGTYADKNCGVSATGHGEYFIRAAVTHDICARVKYKRQGIQQSADEVIHQKLVEMGGDGGVIGLDAGANIMASFNTEGMYHGWKTSNGQSAVKIYKGE</sequence>
<evidence type="ECO:0000313" key="10">
    <source>
        <dbReference type="Proteomes" id="UP000247689"/>
    </source>
</evidence>
<dbReference type="SUPFAM" id="SSF56235">
    <property type="entry name" value="N-terminal nucleophile aminohydrolases (Ntn hydrolases)"/>
    <property type="match status" value="1"/>
</dbReference>
<feature type="binding site" evidence="6">
    <location>
        <begin position="233"/>
        <end position="236"/>
    </location>
    <ligand>
        <name>substrate</name>
    </ligand>
</feature>
<dbReference type="CDD" id="cd04701">
    <property type="entry name" value="Asparaginase_2"/>
    <property type="match status" value="1"/>
</dbReference>
<keyword evidence="3" id="KW-0068">Autocatalytic cleavage</keyword>
<feature type="binding site" evidence="6">
    <location>
        <begin position="255"/>
        <end position="258"/>
    </location>
    <ligand>
        <name>substrate</name>
    </ligand>
</feature>
<keyword evidence="8" id="KW-0732">Signal</keyword>
<keyword evidence="2" id="KW-0378">Hydrolase</keyword>
<name>A0A318D2V8_9GAMM</name>
<evidence type="ECO:0000256" key="8">
    <source>
        <dbReference type="SAM" id="SignalP"/>
    </source>
</evidence>
<feature type="chain" id="PRO_5016260886" description="Isoaspartyl peptidase" evidence="8">
    <location>
        <begin position="24"/>
        <end position="339"/>
    </location>
</feature>
<evidence type="ECO:0000256" key="6">
    <source>
        <dbReference type="PIRSR" id="PIRSR600246-2"/>
    </source>
</evidence>
<evidence type="ECO:0000256" key="3">
    <source>
        <dbReference type="ARBA" id="ARBA00022813"/>
    </source>
</evidence>
<dbReference type="PANTHER" id="PTHR10188">
    <property type="entry name" value="L-ASPARAGINASE"/>
    <property type="match status" value="1"/>
</dbReference>
<dbReference type="InterPro" id="IPR029055">
    <property type="entry name" value="Ntn_hydrolases_N"/>
</dbReference>
<feature type="site" description="Cleavage; by autolysis" evidence="7">
    <location>
        <begin position="204"/>
        <end position="205"/>
    </location>
</feature>
<keyword evidence="10" id="KW-1185">Reference proteome</keyword>
<organism evidence="9 10">
    <name type="scientific">Kangiella spongicola</name>
    <dbReference type="NCBI Taxonomy" id="796379"/>
    <lineage>
        <taxon>Bacteria</taxon>
        <taxon>Pseudomonadati</taxon>
        <taxon>Pseudomonadota</taxon>
        <taxon>Gammaproteobacteria</taxon>
        <taxon>Kangiellales</taxon>
        <taxon>Kangiellaceae</taxon>
        <taxon>Kangiella</taxon>
    </lineage>
</organism>